<accession>A0A2C9VGQ7</accession>
<gene>
    <name evidence="1" type="ORF">MANES_08G159300</name>
</gene>
<dbReference type="EMBL" id="CM004394">
    <property type="protein sequence ID" value="OAY44542.1"/>
    <property type="molecule type" value="Genomic_DNA"/>
</dbReference>
<proteinExistence type="predicted"/>
<organism evidence="1">
    <name type="scientific">Manihot esculenta</name>
    <name type="common">Cassava</name>
    <name type="synonym">Jatropha manihot</name>
    <dbReference type="NCBI Taxonomy" id="3983"/>
    <lineage>
        <taxon>Eukaryota</taxon>
        <taxon>Viridiplantae</taxon>
        <taxon>Streptophyta</taxon>
        <taxon>Embryophyta</taxon>
        <taxon>Tracheophyta</taxon>
        <taxon>Spermatophyta</taxon>
        <taxon>Magnoliopsida</taxon>
        <taxon>eudicotyledons</taxon>
        <taxon>Gunneridae</taxon>
        <taxon>Pentapetalae</taxon>
        <taxon>rosids</taxon>
        <taxon>fabids</taxon>
        <taxon>Malpighiales</taxon>
        <taxon>Euphorbiaceae</taxon>
        <taxon>Crotonoideae</taxon>
        <taxon>Manihoteae</taxon>
        <taxon>Manihot</taxon>
    </lineage>
</organism>
<protein>
    <submittedName>
        <fullName evidence="1">Uncharacterized protein</fullName>
    </submittedName>
</protein>
<dbReference type="AlphaFoldDB" id="A0A2C9VGQ7"/>
<evidence type="ECO:0000313" key="1">
    <source>
        <dbReference type="EMBL" id="OAY44542.1"/>
    </source>
</evidence>
<sequence>MQAICESSSKEALILDFSLMFSPLDPRYCCFRACFWFLTFELTI</sequence>
<name>A0A2C9VGQ7_MANES</name>
<reference evidence="1" key="1">
    <citation type="submission" date="2016-02" db="EMBL/GenBank/DDBJ databases">
        <title>WGS assembly of Manihot esculenta.</title>
        <authorList>
            <person name="Bredeson J.V."/>
            <person name="Prochnik S.E."/>
            <person name="Lyons J.B."/>
            <person name="Schmutz J."/>
            <person name="Grimwood J."/>
            <person name="Vrebalov J."/>
            <person name="Bart R.S."/>
            <person name="Amuge T."/>
            <person name="Ferguson M.E."/>
            <person name="Green R."/>
            <person name="Putnam N."/>
            <person name="Stites J."/>
            <person name="Rounsley S."/>
            <person name="Rokhsar D.S."/>
        </authorList>
    </citation>
    <scope>NUCLEOTIDE SEQUENCE [LARGE SCALE GENOMIC DNA]</scope>
    <source>
        <tissue evidence="1">Leaf</tissue>
    </source>
</reference>